<organism evidence="1 2">
    <name type="scientific">Cichorium intybus</name>
    <name type="common">Chicory</name>
    <dbReference type="NCBI Taxonomy" id="13427"/>
    <lineage>
        <taxon>Eukaryota</taxon>
        <taxon>Viridiplantae</taxon>
        <taxon>Streptophyta</taxon>
        <taxon>Embryophyta</taxon>
        <taxon>Tracheophyta</taxon>
        <taxon>Spermatophyta</taxon>
        <taxon>Magnoliopsida</taxon>
        <taxon>eudicotyledons</taxon>
        <taxon>Gunneridae</taxon>
        <taxon>Pentapetalae</taxon>
        <taxon>asterids</taxon>
        <taxon>campanulids</taxon>
        <taxon>Asterales</taxon>
        <taxon>Asteraceae</taxon>
        <taxon>Cichorioideae</taxon>
        <taxon>Cichorieae</taxon>
        <taxon>Cichoriinae</taxon>
        <taxon>Cichorium</taxon>
    </lineage>
</organism>
<evidence type="ECO:0000313" key="1">
    <source>
        <dbReference type="EMBL" id="KAI3767685.1"/>
    </source>
</evidence>
<gene>
    <name evidence="1" type="ORF">L2E82_18017</name>
</gene>
<sequence length="120" mass="13481">MAGGHYITRLAQSYGLLTAATVATLTTIPRVRTSARFLENMGLIHQPQAGRYLRVATEAPRVPRPTHVQEEGPARRRRIVADPPVEDQPQPQLSDVLTDVRDLDLRVSHIEAHNRWMAKT</sequence>
<reference evidence="1 2" key="2">
    <citation type="journal article" date="2022" name="Mol. Ecol. Resour.">
        <title>The genomes of chicory, endive, great burdock and yacon provide insights into Asteraceae paleo-polyploidization history and plant inulin production.</title>
        <authorList>
            <person name="Fan W."/>
            <person name="Wang S."/>
            <person name="Wang H."/>
            <person name="Wang A."/>
            <person name="Jiang F."/>
            <person name="Liu H."/>
            <person name="Zhao H."/>
            <person name="Xu D."/>
            <person name="Zhang Y."/>
        </authorList>
    </citation>
    <scope>NUCLEOTIDE SEQUENCE [LARGE SCALE GENOMIC DNA]</scope>
    <source>
        <strain evidence="2">cv. Punajuju</strain>
        <tissue evidence="1">Leaves</tissue>
    </source>
</reference>
<dbReference type="Proteomes" id="UP001055811">
    <property type="component" value="Linkage Group LG03"/>
</dbReference>
<comment type="caution">
    <text evidence="1">The sequence shown here is derived from an EMBL/GenBank/DDBJ whole genome shotgun (WGS) entry which is preliminary data.</text>
</comment>
<proteinExistence type="predicted"/>
<reference evidence="2" key="1">
    <citation type="journal article" date="2022" name="Mol. Ecol. Resour.">
        <title>The genomes of chicory, endive, great burdock and yacon provide insights into Asteraceae palaeo-polyploidization history and plant inulin production.</title>
        <authorList>
            <person name="Fan W."/>
            <person name="Wang S."/>
            <person name="Wang H."/>
            <person name="Wang A."/>
            <person name="Jiang F."/>
            <person name="Liu H."/>
            <person name="Zhao H."/>
            <person name="Xu D."/>
            <person name="Zhang Y."/>
        </authorList>
    </citation>
    <scope>NUCLEOTIDE SEQUENCE [LARGE SCALE GENOMIC DNA]</scope>
    <source>
        <strain evidence="2">cv. Punajuju</strain>
    </source>
</reference>
<evidence type="ECO:0000313" key="2">
    <source>
        <dbReference type="Proteomes" id="UP001055811"/>
    </source>
</evidence>
<dbReference type="EMBL" id="CM042011">
    <property type="protein sequence ID" value="KAI3767685.1"/>
    <property type="molecule type" value="Genomic_DNA"/>
</dbReference>
<protein>
    <submittedName>
        <fullName evidence="1">Uncharacterized protein</fullName>
    </submittedName>
</protein>
<accession>A0ACB9F964</accession>
<keyword evidence="2" id="KW-1185">Reference proteome</keyword>
<name>A0ACB9F964_CICIN</name>